<protein>
    <submittedName>
        <fullName evidence="1">Uncharacterized protein</fullName>
    </submittedName>
</protein>
<gene>
    <name evidence="1" type="ORF">DW912_00710</name>
</gene>
<reference evidence="1 2" key="1">
    <citation type="submission" date="2018-08" db="EMBL/GenBank/DDBJ databases">
        <title>A genome reference for cultivated species of the human gut microbiota.</title>
        <authorList>
            <person name="Zou Y."/>
            <person name="Xue W."/>
            <person name="Luo G."/>
        </authorList>
    </citation>
    <scope>NUCLEOTIDE SEQUENCE [LARGE SCALE GENOMIC DNA]</scope>
    <source>
        <strain evidence="1 2">AM42-17AT</strain>
    </source>
</reference>
<evidence type="ECO:0000313" key="2">
    <source>
        <dbReference type="Proteomes" id="UP000286220"/>
    </source>
</evidence>
<dbReference type="Proteomes" id="UP000286220">
    <property type="component" value="Unassembled WGS sequence"/>
</dbReference>
<dbReference type="EMBL" id="QSFZ01000001">
    <property type="protein sequence ID" value="RHA94622.1"/>
    <property type="molecule type" value="Genomic_DNA"/>
</dbReference>
<evidence type="ECO:0000313" key="1">
    <source>
        <dbReference type="EMBL" id="RHA94622.1"/>
    </source>
</evidence>
<organism evidence="1 2">
    <name type="scientific">Agathobacter rectalis</name>
    <dbReference type="NCBI Taxonomy" id="39491"/>
    <lineage>
        <taxon>Bacteria</taxon>
        <taxon>Bacillati</taxon>
        <taxon>Bacillota</taxon>
        <taxon>Clostridia</taxon>
        <taxon>Lachnospirales</taxon>
        <taxon>Lachnospiraceae</taxon>
        <taxon>Agathobacter</taxon>
    </lineage>
</organism>
<dbReference type="AlphaFoldDB" id="A0A413U8P5"/>
<comment type="caution">
    <text evidence="1">The sequence shown here is derived from an EMBL/GenBank/DDBJ whole genome shotgun (WGS) entry which is preliminary data.</text>
</comment>
<sequence length="464" mass="55419">MNVEISEKQYDGIYKCYKGNEIKTNIALYNSALISSAEQSEDIKFIVYSDDNGLQDNKEYCILGIGFKDTFWGLNGMSNFVYLVELIDDDFYYQNSRSGCIRGKVIEQKKFKMNFDFRDVTTKKNTFLNFIQEIGYSTSKMYLELYAIRGFKIKLLENIFRYKNRYYEDYSSEQFQELKKEVIKEISIKNPNREQLLEEIKNIEEFKDLADYIKINKEKLINNSDLLYDRNDNVKNKYPINMAGMNVSMDLYDGFKFNSAMPFYFQYRNYKQSTEILLEVFMSEIELMEEKRFKNSLKVAHWIYGKDAPTRDNKPELAETNTIKYGLYFPLFMNFRHSIELAFKLIFVNEDLKKQKINTKKDLSAYAEPLKTHELPKLLFLIKDYLEDDVYEFLLNLSSFIYYNEGKDDSFSRYLVDKELEFDKLKPVRLYYVDLKNYIIEFYKVMEGVFRNINFGFDIDGIFT</sequence>
<accession>A0A413U8P5</accession>
<name>A0A413U8P5_9FIRM</name>
<proteinExistence type="predicted"/>
<dbReference type="RefSeq" id="WP_118332504.1">
    <property type="nucleotide sequence ID" value="NZ_QSFZ01000001.1"/>
</dbReference>